<accession>A0A3L8DYB7</accession>
<gene>
    <name evidence="4" type="ORF">DMN91_001616</name>
</gene>
<dbReference type="PANTHER" id="PTHR39069:SF8">
    <property type="entry name" value="FI17111P1"/>
    <property type="match status" value="1"/>
</dbReference>
<evidence type="ECO:0000313" key="5">
    <source>
        <dbReference type="Proteomes" id="UP000279307"/>
    </source>
</evidence>
<name>A0A3L8DYB7_OOCBI</name>
<dbReference type="Proteomes" id="UP000279307">
    <property type="component" value="Chromosome 2"/>
</dbReference>
<protein>
    <recommendedName>
        <fullName evidence="3">EB domain-containing protein</fullName>
    </recommendedName>
</protein>
<keyword evidence="1" id="KW-0472">Membrane</keyword>
<keyword evidence="1" id="KW-0812">Transmembrane</keyword>
<feature type="domain" description="EB" evidence="3">
    <location>
        <begin position="405"/>
        <end position="447"/>
    </location>
</feature>
<keyword evidence="1" id="KW-1133">Transmembrane helix</keyword>
<feature type="signal peptide" evidence="2">
    <location>
        <begin position="1"/>
        <end position="21"/>
    </location>
</feature>
<dbReference type="EMBL" id="QOIP01000002">
    <property type="protein sequence ID" value="RLU25460.1"/>
    <property type="molecule type" value="Genomic_DNA"/>
</dbReference>
<reference evidence="4 5" key="1">
    <citation type="journal article" date="2018" name="Genome Res.">
        <title>The genomic architecture and molecular evolution of ant odorant receptors.</title>
        <authorList>
            <person name="McKenzie S.K."/>
            <person name="Kronauer D.J.C."/>
        </authorList>
    </citation>
    <scope>NUCLEOTIDE SEQUENCE [LARGE SCALE GENOMIC DNA]</scope>
    <source>
        <strain evidence="4">Clonal line C1</strain>
    </source>
</reference>
<evidence type="ECO:0000259" key="3">
    <source>
        <dbReference type="Pfam" id="PF01683"/>
    </source>
</evidence>
<dbReference type="Pfam" id="PF01683">
    <property type="entry name" value="EB"/>
    <property type="match status" value="2"/>
</dbReference>
<dbReference type="PANTHER" id="PTHR39069">
    <property type="entry name" value="ECDYSONE-INDUCIBLE GENE E1, ISOFORM A"/>
    <property type="match status" value="1"/>
</dbReference>
<dbReference type="OrthoDB" id="504708at2759"/>
<keyword evidence="2" id="KW-0732">Signal</keyword>
<sequence>MLRNQQLVLLYLQFLICNVFTFNIKVLSKEVIQINDTNNITYNSDWKCKSNDECTATNSVCQNNLCQCESEYIFNADMTSCIKVATGLYDTCEETIQCSTYLLSGAKCINKVCVCGPGYYYLHGRCNRYVGLYEKCKQDVDCYVNADFEASVCDNGICKCTPGFYQREYRTCRREGKKDGDECTINNDCTFDNAICTEFVCKASQVEEAIELASDAMLTTNNSDANEEIRVDGNCMTNEDCRALGNAVCSPIGTCRCDRAHFASATGTECIPELGEPCQESQKGYIEKSFCRKGRWSCSSDTVASKNNRECLEVTREHNGNCEHIEQCYVLGPDALCNNKKCVCNEIVSHYIKSELFCWVNRGVEETCKHNRDCYVKDFKGELICKNNKCSCPDGTHLRKNKMACISDETGLGGICDVDDDCVTLNSVCKREVCSCDKNYYELNEKCLAGINSNCTNNEHCTPRNSVCVSNVCSCEPNYVSVATGLCMPLSSYDEPCSLDVQCSNISGAICASKQVEKAATDMAESPETTESKVCTCSEDSYYTFEQCFKKRFLGETCMNHNECYESVKQIQEKKIICKNGKCACDWGWNEWNSSVCVKHPEAAAFYLNSSTINVISTGLFSIILLYIFL</sequence>
<comment type="caution">
    <text evidence="4">The sequence shown here is derived from an EMBL/GenBank/DDBJ whole genome shotgun (WGS) entry which is preliminary data.</text>
</comment>
<proteinExistence type="predicted"/>
<dbReference type="InterPro" id="IPR006149">
    <property type="entry name" value="EB_dom"/>
</dbReference>
<evidence type="ECO:0000313" key="4">
    <source>
        <dbReference type="EMBL" id="RLU25460.1"/>
    </source>
</evidence>
<evidence type="ECO:0000256" key="2">
    <source>
        <dbReference type="SAM" id="SignalP"/>
    </source>
</evidence>
<dbReference type="AlphaFoldDB" id="A0A3L8DYB7"/>
<feature type="chain" id="PRO_5017987177" description="EB domain-containing protein" evidence="2">
    <location>
        <begin position="22"/>
        <end position="630"/>
    </location>
</feature>
<evidence type="ECO:0000256" key="1">
    <source>
        <dbReference type="SAM" id="Phobius"/>
    </source>
</evidence>
<feature type="domain" description="EB" evidence="3">
    <location>
        <begin position="115"/>
        <end position="172"/>
    </location>
</feature>
<feature type="transmembrane region" description="Helical" evidence="1">
    <location>
        <begin position="606"/>
        <end position="629"/>
    </location>
</feature>
<organism evidence="4 5">
    <name type="scientific">Ooceraea biroi</name>
    <name type="common">Clonal raider ant</name>
    <name type="synonym">Cerapachys biroi</name>
    <dbReference type="NCBI Taxonomy" id="2015173"/>
    <lineage>
        <taxon>Eukaryota</taxon>
        <taxon>Metazoa</taxon>
        <taxon>Ecdysozoa</taxon>
        <taxon>Arthropoda</taxon>
        <taxon>Hexapoda</taxon>
        <taxon>Insecta</taxon>
        <taxon>Pterygota</taxon>
        <taxon>Neoptera</taxon>
        <taxon>Endopterygota</taxon>
        <taxon>Hymenoptera</taxon>
        <taxon>Apocrita</taxon>
        <taxon>Aculeata</taxon>
        <taxon>Formicoidea</taxon>
        <taxon>Formicidae</taxon>
        <taxon>Dorylinae</taxon>
        <taxon>Ooceraea</taxon>
    </lineage>
</organism>